<evidence type="ECO:0000256" key="12">
    <source>
        <dbReference type="SAM" id="Phobius"/>
    </source>
</evidence>
<dbReference type="EMBL" id="FXAM01000001">
    <property type="protein sequence ID" value="SMF93469.1"/>
    <property type="molecule type" value="Genomic_DNA"/>
</dbReference>
<keyword evidence="7 12" id="KW-0812">Transmembrane</keyword>
<accession>A0A1Y6CS61</accession>
<feature type="transmembrane region" description="Helical" evidence="12">
    <location>
        <begin position="295"/>
        <end position="317"/>
    </location>
</feature>
<dbReference type="RefSeq" id="WP_085210073.1">
    <property type="nucleotide sequence ID" value="NZ_FXAM01000001.1"/>
</dbReference>
<dbReference type="PRINTS" id="PR00335">
    <property type="entry name" value="KUPTAKETRKA"/>
</dbReference>
<dbReference type="Proteomes" id="UP000192923">
    <property type="component" value="Unassembled WGS sequence"/>
</dbReference>
<dbReference type="SUPFAM" id="SSF51735">
    <property type="entry name" value="NAD(P)-binding Rossmann-fold domains"/>
    <property type="match status" value="1"/>
</dbReference>
<feature type="transmembrane region" description="Helical" evidence="12">
    <location>
        <begin position="270"/>
        <end position="288"/>
    </location>
</feature>
<dbReference type="Pfam" id="PF02254">
    <property type="entry name" value="TrkA_N"/>
    <property type="match status" value="1"/>
</dbReference>
<feature type="domain" description="RCK N-terminal" evidence="13">
    <location>
        <begin position="400"/>
        <end position="523"/>
    </location>
</feature>
<keyword evidence="9 12" id="KW-1133">Transmembrane helix</keyword>
<evidence type="ECO:0000259" key="13">
    <source>
        <dbReference type="PROSITE" id="PS51201"/>
    </source>
</evidence>
<dbReference type="GO" id="GO:0005886">
    <property type="term" value="C:plasma membrane"/>
    <property type="evidence" value="ECO:0007669"/>
    <property type="project" value="InterPro"/>
</dbReference>
<dbReference type="PANTHER" id="PTHR46157:SF4">
    <property type="entry name" value="K(+) EFFLUX ANTIPORTER 3, CHLOROPLASTIC"/>
    <property type="match status" value="1"/>
</dbReference>
<feature type="transmembrane region" description="Helical" evidence="12">
    <location>
        <begin position="56"/>
        <end position="75"/>
    </location>
</feature>
<evidence type="ECO:0000313" key="14">
    <source>
        <dbReference type="EMBL" id="SMF93469.1"/>
    </source>
</evidence>
<feature type="transmembrane region" description="Helical" evidence="12">
    <location>
        <begin position="115"/>
        <end position="136"/>
    </location>
</feature>
<dbReference type="InterPro" id="IPR006036">
    <property type="entry name" value="K_uptake_TrkA"/>
</dbReference>
<keyword evidence="6" id="KW-0633">Potassium transport</keyword>
<dbReference type="STRING" id="1760988.SAMN02949497_0751"/>
<dbReference type="GO" id="GO:0015297">
    <property type="term" value="F:antiporter activity"/>
    <property type="evidence" value="ECO:0007669"/>
    <property type="project" value="UniProtKB-KW"/>
</dbReference>
<keyword evidence="5" id="KW-1003">Cell membrane</keyword>
<comment type="subcellular location">
    <subcellularLocation>
        <location evidence="1">Endomembrane system</location>
        <topology evidence="1">Multi-pass membrane protein</topology>
    </subcellularLocation>
</comment>
<dbReference type="Gene3D" id="1.20.1530.20">
    <property type="match status" value="1"/>
</dbReference>
<dbReference type="InterPro" id="IPR036291">
    <property type="entry name" value="NAD(P)-bd_dom_sf"/>
</dbReference>
<gene>
    <name evidence="14" type="ORF">SAMN02949497_0751</name>
</gene>
<dbReference type="GO" id="GO:1902600">
    <property type="term" value="P:proton transmembrane transport"/>
    <property type="evidence" value="ECO:0007669"/>
    <property type="project" value="InterPro"/>
</dbReference>
<dbReference type="NCBIfam" id="TIGR00932">
    <property type="entry name" value="2a37"/>
    <property type="match status" value="1"/>
</dbReference>
<organism evidence="14 15">
    <name type="scientific">Methylomagnum ishizawai</name>
    <dbReference type="NCBI Taxonomy" id="1760988"/>
    <lineage>
        <taxon>Bacteria</taxon>
        <taxon>Pseudomonadati</taxon>
        <taxon>Pseudomonadota</taxon>
        <taxon>Gammaproteobacteria</taxon>
        <taxon>Methylococcales</taxon>
        <taxon>Methylococcaceae</taxon>
        <taxon>Methylomagnum</taxon>
    </lineage>
</organism>
<keyword evidence="10" id="KW-0406">Ion transport</keyword>
<dbReference type="PANTHER" id="PTHR46157">
    <property type="entry name" value="K(+) EFFLUX ANTIPORTER 3, CHLOROPLASTIC"/>
    <property type="match status" value="1"/>
</dbReference>
<dbReference type="InterPro" id="IPR003148">
    <property type="entry name" value="RCK_N"/>
</dbReference>
<dbReference type="AlphaFoldDB" id="A0A1Y6CS61"/>
<reference evidence="14 15" key="1">
    <citation type="submission" date="2016-12" db="EMBL/GenBank/DDBJ databases">
        <authorList>
            <person name="Song W.-J."/>
            <person name="Kurnit D.M."/>
        </authorList>
    </citation>
    <scope>NUCLEOTIDE SEQUENCE [LARGE SCALE GENOMIC DNA]</scope>
    <source>
        <strain evidence="14 15">175</strain>
    </source>
</reference>
<dbReference type="FunFam" id="3.40.50.720:FF:000036">
    <property type="entry name" value="Glutathione-regulated potassium-efflux system protein KefB"/>
    <property type="match status" value="1"/>
</dbReference>
<feature type="transmembrane region" description="Helical" evidence="12">
    <location>
        <begin position="148"/>
        <end position="167"/>
    </location>
</feature>
<keyword evidence="3" id="KW-0813">Transport</keyword>
<protein>
    <submittedName>
        <fullName evidence="14">Glutathione-regulated potassium-efflux system ancillary protein KefC</fullName>
    </submittedName>
</protein>
<feature type="transmembrane region" description="Helical" evidence="12">
    <location>
        <begin position="87"/>
        <end position="109"/>
    </location>
</feature>
<evidence type="ECO:0000256" key="6">
    <source>
        <dbReference type="ARBA" id="ARBA00022538"/>
    </source>
</evidence>
<keyword evidence="15" id="KW-1185">Reference proteome</keyword>
<evidence type="ECO:0000256" key="7">
    <source>
        <dbReference type="ARBA" id="ARBA00022692"/>
    </source>
</evidence>
<dbReference type="InterPro" id="IPR038770">
    <property type="entry name" value="Na+/solute_symporter_sf"/>
</dbReference>
<keyword evidence="4" id="KW-0050">Antiport</keyword>
<dbReference type="GO" id="GO:0012505">
    <property type="term" value="C:endomembrane system"/>
    <property type="evidence" value="ECO:0007669"/>
    <property type="project" value="UniProtKB-SubCell"/>
</dbReference>
<evidence type="ECO:0000256" key="10">
    <source>
        <dbReference type="ARBA" id="ARBA00023065"/>
    </source>
</evidence>
<evidence type="ECO:0000256" key="5">
    <source>
        <dbReference type="ARBA" id="ARBA00022475"/>
    </source>
</evidence>
<comment type="similarity">
    <text evidence="2">Belongs to the monovalent cation:proton antiporter 2 (CPA2) transporter (TC 2.A.37) family.</text>
</comment>
<evidence type="ECO:0000256" key="1">
    <source>
        <dbReference type="ARBA" id="ARBA00004127"/>
    </source>
</evidence>
<feature type="transmembrane region" description="Helical" evidence="12">
    <location>
        <begin position="218"/>
        <end position="250"/>
    </location>
</feature>
<keyword evidence="8" id="KW-0630">Potassium</keyword>
<dbReference type="InterPro" id="IPR006153">
    <property type="entry name" value="Cation/H_exchanger_TM"/>
</dbReference>
<feature type="transmembrane region" description="Helical" evidence="12">
    <location>
        <begin position="187"/>
        <end position="206"/>
    </location>
</feature>
<dbReference type="Pfam" id="PF00999">
    <property type="entry name" value="Na_H_Exchanger"/>
    <property type="match status" value="1"/>
</dbReference>
<evidence type="ECO:0000256" key="4">
    <source>
        <dbReference type="ARBA" id="ARBA00022449"/>
    </source>
</evidence>
<dbReference type="PROSITE" id="PS51201">
    <property type="entry name" value="RCK_N"/>
    <property type="match status" value="1"/>
</dbReference>
<dbReference type="GO" id="GO:0015079">
    <property type="term" value="F:potassium ion transmembrane transporter activity"/>
    <property type="evidence" value="ECO:0007669"/>
    <property type="project" value="InterPro"/>
</dbReference>
<proteinExistence type="inferred from homology"/>
<evidence type="ECO:0000256" key="9">
    <source>
        <dbReference type="ARBA" id="ARBA00022989"/>
    </source>
</evidence>
<name>A0A1Y6CS61_9GAMM</name>
<feature type="transmembrane region" description="Helical" evidence="12">
    <location>
        <begin position="32"/>
        <end position="50"/>
    </location>
</feature>
<evidence type="ECO:0000256" key="11">
    <source>
        <dbReference type="ARBA" id="ARBA00023136"/>
    </source>
</evidence>
<dbReference type="InterPro" id="IPR004771">
    <property type="entry name" value="K/H_exchanger"/>
</dbReference>
<evidence type="ECO:0000313" key="15">
    <source>
        <dbReference type="Proteomes" id="UP000192923"/>
    </source>
</evidence>
<sequence length="600" mass="64715">MHDAVFLQHLLIYLGGAVVCVPIAKRLGLGSVLGYLLAGLIIGPSGLGLIGRGEEVLHFAEFGVVIMLFLVGLELAPKRLWELRGPVLGLGGLQVLTTTGLLAGFALVFDLGGPAALIAAMGMALSSTAIALQILAERNALATPAGRLGFATLLFQDLAVIPMLALIPLLGDGAAGGGFDWPGAAKALGVILGIVVGGRFLLLPWLRFVAVTQQREIFTALALLLVIAIALLMRGVGMSMALGTFLAGVLLAESEYRHALEADLEPFKGLLLGLFFIAIGMSVDWATIQAHWQTLVLLTLCFVLVKLGVLAGLARLFGIPKAQRLFFAITLSQGGEFAFVLNNTALAEGIIPADIAGLLAAVVALSMMTTPILLSLHDRWLEPYLAGRGKPDYDAPEDEGNPVIIAGFGRFGQIVGRLLTANRIGVTVLDHDPVHIDTIRKFGNKVFYGDATRIDLLRAAGAEKAKLMVVAIDDVEHSLRLIDAVREEFPHLTLLARVRNVQHAFELMERGVHFQREIFESALLLGEHALVRLGYGPYAAKQAALKFRAHDLHSLVKRYEARGDEEELISVVREARQQLEEAMNADREAYQLQVARDYWK</sequence>
<dbReference type="OrthoDB" id="9781411at2"/>
<keyword evidence="11 12" id="KW-0472">Membrane</keyword>
<feature type="transmembrane region" description="Helical" evidence="12">
    <location>
        <begin position="6"/>
        <end position="25"/>
    </location>
</feature>
<evidence type="ECO:0000256" key="2">
    <source>
        <dbReference type="ARBA" id="ARBA00005551"/>
    </source>
</evidence>
<dbReference type="NCBIfam" id="NF002924">
    <property type="entry name" value="PRK03562.1"/>
    <property type="match status" value="1"/>
</dbReference>
<dbReference type="Gene3D" id="3.40.50.720">
    <property type="entry name" value="NAD(P)-binding Rossmann-like Domain"/>
    <property type="match status" value="1"/>
</dbReference>
<evidence type="ECO:0000256" key="8">
    <source>
        <dbReference type="ARBA" id="ARBA00022958"/>
    </source>
</evidence>
<evidence type="ECO:0000256" key="3">
    <source>
        <dbReference type="ARBA" id="ARBA00022448"/>
    </source>
</evidence>